<comment type="caution">
    <text evidence="2">The sequence shown here is derived from an EMBL/GenBank/DDBJ whole genome shotgun (WGS) entry which is preliminary data.</text>
</comment>
<dbReference type="AlphaFoldDB" id="A0A7X2XN86"/>
<protein>
    <recommendedName>
        <fullName evidence="1">Peptidase M26 C-terminal domain-containing protein</fullName>
    </recommendedName>
</protein>
<dbReference type="RefSeq" id="WP_155474397.1">
    <property type="nucleotide sequence ID" value="NZ_WNHU01000523.1"/>
</dbReference>
<evidence type="ECO:0000259" key="1">
    <source>
        <dbReference type="Pfam" id="PF07580"/>
    </source>
</evidence>
<feature type="non-terminal residue" evidence="2">
    <location>
        <position position="102"/>
    </location>
</feature>
<proteinExistence type="predicted"/>
<dbReference type="Proteomes" id="UP000467349">
    <property type="component" value="Unassembled WGS sequence"/>
</dbReference>
<evidence type="ECO:0000313" key="2">
    <source>
        <dbReference type="EMBL" id="MTV44577.1"/>
    </source>
</evidence>
<evidence type="ECO:0000313" key="3">
    <source>
        <dbReference type="Proteomes" id="UP000467349"/>
    </source>
</evidence>
<feature type="domain" description="Peptidase M26 C-terminal" evidence="1">
    <location>
        <begin position="3"/>
        <end position="102"/>
    </location>
</feature>
<feature type="non-terminal residue" evidence="2">
    <location>
        <position position="1"/>
    </location>
</feature>
<accession>A0A7X2XN86</accession>
<dbReference type="InterPro" id="IPR011505">
    <property type="entry name" value="Peptidase_M26_C_dom"/>
</dbReference>
<dbReference type="Pfam" id="PF07580">
    <property type="entry name" value="Peptidase_M26_C"/>
    <property type="match status" value="1"/>
</dbReference>
<sequence>ENSNSIIDNYVIQKIKQNKEALLLGLTYLERWYNFKYGETKAKDLVMYHLDFFGKSNSSALDNVIQLGKSGFNNLLAKNNVITYNVLLSKNYGTESLFKALE</sequence>
<dbReference type="GO" id="GO:0008270">
    <property type="term" value="F:zinc ion binding"/>
    <property type="evidence" value="ECO:0007669"/>
    <property type="project" value="InterPro"/>
</dbReference>
<organism evidence="2 3">
    <name type="scientific">Streptococcus pneumoniae</name>
    <dbReference type="NCBI Taxonomy" id="1313"/>
    <lineage>
        <taxon>Bacteria</taxon>
        <taxon>Bacillati</taxon>
        <taxon>Bacillota</taxon>
        <taxon>Bacilli</taxon>
        <taxon>Lactobacillales</taxon>
        <taxon>Streptococcaceae</taxon>
        <taxon>Streptococcus</taxon>
    </lineage>
</organism>
<name>A0A7X2XN86_STREE</name>
<dbReference type="GO" id="GO:0004222">
    <property type="term" value="F:metalloendopeptidase activity"/>
    <property type="evidence" value="ECO:0007669"/>
    <property type="project" value="InterPro"/>
</dbReference>
<reference evidence="2 3" key="1">
    <citation type="submission" date="2019-11" db="EMBL/GenBank/DDBJ databases">
        <title>Growth characteristics of pneumococcus vary with the chemical composition of the capsule and with environmental conditions.</title>
        <authorList>
            <person name="Tothpal A."/>
            <person name="Desobry K."/>
            <person name="Joshi S."/>
            <person name="Wyllie A.L."/>
            <person name="Weinberger D.M."/>
        </authorList>
    </citation>
    <scope>NUCLEOTIDE SEQUENCE [LARGE SCALE GENOMIC DNA]</scope>
    <source>
        <strain evidence="3">pnumococcus09N</strain>
    </source>
</reference>
<dbReference type="GO" id="GO:0005576">
    <property type="term" value="C:extracellular region"/>
    <property type="evidence" value="ECO:0007669"/>
    <property type="project" value="InterPro"/>
</dbReference>
<gene>
    <name evidence="2" type="ORF">GM545_13660</name>
</gene>
<dbReference type="EMBL" id="WNHU01000523">
    <property type="protein sequence ID" value="MTV44577.1"/>
    <property type="molecule type" value="Genomic_DNA"/>
</dbReference>